<protein>
    <recommendedName>
        <fullName evidence="5">DUF3558 domain-containing protein</fullName>
    </recommendedName>
</protein>
<evidence type="ECO:0000256" key="2">
    <source>
        <dbReference type="SAM" id="Phobius"/>
    </source>
</evidence>
<evidence type="ECO:0008006" key="5">
    <source>
        <dbReference type="Google" id="ProtNLM"/>
    </source>
</evidence>
<keyword evidence="2" id="KW-0472">Membrane</keyword>
<feature type="transmembrane region" description="Helical" evidence="2">
    <location>
        <begin position="31"/>
        <end position="51"/>
    </location>
</feature>
<comment type="caution">
    <text evidence="3">The sequence shown here is derived from an EMBL/GenBank/DDBJ whole genome shotgun (WGS) entry which is preliminary data.</text>
</comment>
<reference evidence="3 4" key="1">
    <citation type="submission" date="2018-10" db="EMBL/GenBank/DDBJ databases">
        <authorList>
            <person name="Li J."/>
        </authorList>
    </citation>
    <scope>NUCLEOTIDE SEQUENCE [LARGE SCALE GENOMIC DNA]</scope>
    <source>
        <strain evidence="3 4">JCM 11654</strain>
    </source>
</reference>
<dbReference type="OrthoDB" id="5108077at2"/>
<keyword evidence="2" id="KW-0812">Transmembrane</keyword>
<dbReference type="AlphaFoldDB" id="A0A3L7AXC7"/>
<dbReference type="RefSeq" id="WP_121687519.1">
    <property type="nucleotide sequence ID" value="NZ_RCUY01000002.1"/>
</dbReference>
<name>A0A3L7AXC7_9MICO</name>
<keyword evidence="4" id="KW-1185">Reference proteome</keyword>
<dbReference type="EMBL" id="RCUY01000002">
    <property type="protein sequence ID" value="RLP83892.1"/>
    <property type="molecule type" value="Genomic_DNA"/>
</dbReference>
<feature type="region of interest" description="Disordered" evidence="1">
    <location>
        <begin position="62"/>
        <end position="101"/>
    </location>
</feature>
<organism evidence="3 4">
    <name type="scientific">Mycetocola lacteus</name>
    <dbReference type="NCBI Taxonomy" id="76637"/>
    <lineage>
        <taxon>Bacteria</taxon>
        <taxon>Bacillati</taxon>
        <taxon>Actinomycetota</taxon>
        <taxon>Actinomycetes</taxon>
        <taxon>Micrococcales</taxon>
        <taxon>Microbacteriaceae</taxon>
        <taxon>Mycetocola</taxon>
    </lineage>
</organism>
<evidence type="ECO:0000256" key="1">
    <source>
        <dbReference type="SAM" id="MobiDB-lite"/>
    </source>
</evidence>
<keyword evidence="2" id="KW-1133">Transmembrane helix</keyword>
<accession>A0A3L7AXC7</accession>
<proteinExistence type="predicted"/>
<feature type="region of interest" description="Disordered" evidence="1">
    <location>
        <begin position="1"/>
        <end position="25"/>
    </location>
</feature>
<gene>
    <name evidence="3" type="ORF">D9V34_03540</name>
</gene>
<dbReference type="Proteomes" id="UP000269438">
    <property type="component" value="Unassembled WGS sequence"/>
</dbReference>
<evidence type="ECO:0000313" key="4">
    <source>
        <dbReference type="Proteomes" id="UP000269438"/>
    </source>
</evidence>
<evidence type="ECO:0000313" key="3">
    <source>
        <dbReference type="EMBL" id="RLP83892.1"/>
    </source>
</evidence>
<sequence length="254" mass="26168">MTETGPGTDPATPEDAGEAAEPTRSSKRTTWIIVAAVGALVVIALIVWALVARAAPAGHVDASASATPSASSTPSSSPAASETPSASPSPTASSSPSPTVPTLTLPTDCSAIYSGPMFASLRALQLPLNDPSLADETGTAIPELDTLLRANPGLHCSWGLPSELGINTNVTLIDPAAAQNIEATLVARGATCEEKDDGTLCTLVHVGPGIEDWAEGDPQAGENHFFRDNAWIATHWSTVEMNGYTPDIVHTLWP</sequence>